<keyword evidence="1" id="KW-0472">Membrane</keyword>
<dbReference type="Proteomes" id="UP000319908">
    <property type="component" value="Unassembled WGS sequence"/>
</dbReference>
<dbReference type="GO" id="GO:0140359">
    <property type="term" value="F:ABC-type transporter activity"/>
    <property type="evidence" value="ECO:0007669"/>
    <property type="project" value="InterPro"/>
</dbReference>
<keyword evidence="3" id="KW-1185">Reference proteome</keyword>
<proteinExistence type="predicted"/>
<comment type="caution">
    <text evidence="2">The sequence shown here is derived from an EMBL/GenBank/DDBJ whole genome shotgun (WGS) entry which is preliminary data.</text>
</comment>
<dbReference type="EMBL" id="SJPU01000001">
    <property type="protein sequence ID" value="TWU18675.1"/>
    <property type="molecule type" value="Genomic_DNA"/>
</dbReference>
<name>A0A5C6C3L4_9BACT</name>
<evidence type="ECO:0000313" key="3">
    <source>
        <dbReference type="Proteomes" id="UP000319908"/>
    </source>
</evidence>
<feature type="transmembrane region" description="Helical" evidence="1">
    <location>
        <begin position="298"/>
        <end position="319"/>
    </location>
</feature>
<protein>
    <submittedName>
        <fullName evidence="2">ABC-2 family transporter protein</fullName>
    </submittedName>
</protein>
<feature type="transmembrane region" description="Helical" evidence="1">
    <location>
        <begin position="21"/>
        <end position="42"/>
    </location>
</feature>
<sequence length="328" mass="36822">MIPLRDIGIDRMMVCKNIGQSSLLFVFLGIAMFAFGWVRVWVVKLLDMGKFQNIIEQFRDYERFAPVPFDALFTYTGRVGMTFDEPIVILCTVIWCVARGTDVVSGELGRGTLEMLLSQPISRTRFLLSHAIVSMTGLFALCLLLWAGMAVGIQTTTITETIPPPSIQVPFLGFQIPLSSDPATLDSFALSQRVSPATYSASVLNLFALGFFLLGLSSCLSCFDRYRWRTIGAVMTIYVIQLVMFGLGKTAESLAWLQSWAFFRCYQPQKMTTLVREGGLSSPWSFTEAIEPGWYPPMFYPGLLFIMGLACYLIAIIWFHRRDLPAPL</sequence>
<evidence type="ECO:0000313" key="2">
    <source>
        <dbReference type="EMBL" id="TWU18675.1"/>
    </source>
</evidence>
<accession>A0A5C6C3L4</accession>
<feature type="transmembrane region" description="Helical" evidence="1">
    <location>
        <begin position="126"/>
        <end position="147"/>
    </location>
</feature>
<evidence type="ECO:0000256" key="1">
    <source>
        <dbReference type="SAM" id="Phobius"/>
    </source>
</evidence>
<feature type="transmembrane region" description="Helical" evidence="1">
    <location>
        <begin position="197"/>
        <end position="216"/>
    </location>
</feature>
<keyword evidence="1" id="KW-0812">Transmembrane</keyword>
<dbReference type="GO" id="GO:0005886">
    <property type="term" value="C:plasma membrane"/>
    <property type="evidence" value="ECO:0007669"/>
    <property type="project" value="UniProtKB-SubCell"/>
</dbReference>
<organism evidence="2 3">
    <name type="scientific">Allorhodopirellula heiligendammensis</name>
    <dbReference type="NCBI Taxonomy" id="2714739"/>
    <lineage>
        <taxon>Bacteria</taxon>
        <taxon>Pseudomonadati</taxon>
        <taxon>Planctomycetota</taxon>
        <taxon>Planctomycetia</taxon>
        <taxon>Pirellulales</taxon>
        <taxon>Pirellulaceae</taxon>
        <taxon>Allorhodopirellula</taxon>
    </lineage>
</organism>
<keyword evidence="1" id="KW-1133">Transmembrane helix</keyword>
<feature type="transmembrane region" description="Helical" evidence="1">
    <location>
        <begin position="228"/>
        <end position="247"/>
    </location>
</feature>
<gene>
    <name evidence="2" type="ORF">Poly21_08390</name>
</gene>
<dbReference type="Pfam" id="PF12679">
    <property type="entry name" value="ABC2_membrane_2"/>
    <property type="match status" value="1"/>
</dbReference>
<dbReference type="AlphaFoldDB" id="A0A5C6C3L4"/>
<reference evidence="2 3" key="1">
    <citation type="journal article" date="2020" name="Antonie Van Leeuwenhoek">
        <title>Rhodopirellula heiligendammensis sp. nov., Rhodopirellula pilleata sp. nov., and Rhodopirellula solitaria sp. nov. isolated from natural or artificial marine surfaces in Northern Germany and California, USA, and emended description of the genus Rhodopirellula.</title>
        <authorList>
            <person name="Kallscheuer N."/>
            <person name="Wiegand S."/>
            <person name="Jogler M."/>
            <person name="Boedeker C."/>
            <person name="Peeters S.H."/>
            <person name="Rast P."/>
            <person name="Heuer A."/>
            <person name="Jetten M.S.M."/>
            <person name="Rohde M."/>
            <person name="Jogler C."/>
        </authorList>
    </citation>
    <scope>NUCLEOTIDE SEQUENCE [LARGE SCALE GENOMIC DNA]</scope>
    <source>
        <strain evidence="2 3">Poly21</strain>
    </source>
</reference>
<dbReference type="RefSeq" id="WP_302117458.1">
    <property type="nucleotide sequence ID" value="NZ_SJPU01000001.1"/>
</dbReference>